<evidence type="ECO:0000256" key="4">
    <source>
        <dbReference type="SAM" id="MobiDB-lite"/>
    </source>
</evidence>
<dbReference type="AlphaFoldDB" id="A0A3Q3KPN5"/>
<dbReference type="PRINTS" id="PR00007">
    <property type="entry name" value="COMPLEMNTC1Q"/>
</dbReference>
<evidence type="ECO:0000256" key="3">
    <source>
        <dbReference type="ARBA" id="ARBA00022729"/>
    </source>
</evidence>
<evidence type="ECO:0000256" key="2">
    <source>
        <dbReference type="ARBA" id="ARBA00022525"/>
    </source>
</evidence>
<sequence length="221" mass="23882">DDHLASLTYKLASHIHTDARCRSQSSREVSSPAHQNDQTSTSPPFCPILGQFLYNLQPMKNLDNTQSNVHPGASTDTSNNDIVLSVQQVAFSAALVASGEVTLVPSNRDVTMIFKHVVTNIGNAYNPQTGVFTAPVRGAYHFEWHIGDVEGPTAAALVKNSERVFSAYASLAPGLYGTSSESATLQLDAGDVVSVNQWSGHKIYDNVNHHVTFSGHLLFTM</sequence>
<dbReference type="PANTHER" id="PTHR22923:SF102">
    <property type="entry name" value="CEREBELLIN 13-RELATED"/>
    <property type="match status" value="1"/>
</dbReference>
<name>A0A3Q3KPN5_MONAL</name>
<feature type="domain" description="C1q" evidence="5">
    <location>
        <begin position="84"/>
        <end position="221"/>
    </location>
</feature>
<dbReference type="Ensembl" id="ENSMALT00000032345.1">
    <property type="protein sequence ID" value="ENSMALP00000031793.1"/>
    <property type="gene ID" value="ENSMALG00000021921.1"/>
</dbReference>
<keyword evidence="3" id="KW-0732">Signal</keyword>
<comment type="subcellular location">
    <subcellularLocation>
        <location evidence="1">Secreted</location>
    </subcellularLocation>
</comment>
<keyword evidence="2" id="KW-0964">Secreted</keyword>
<dbReference type="SUPFAM" id="SSF49842">
    <property type="entry name" value="TNF-like"/>
    <property type="match status" value="1"/>
</dbReference>
<organism evidence="6 7">
    <name type="scientific">Monopterus albus</name>
    <name type="common">Swamp eel</name>
    <dbReference type="NCBI Taxonomy" id="43700"/>
    <lineage>
        <taxon>Eukaryota</taxon>
        <taxon>Metazoa</taxon>
        <taxon>Chordata</taxon>
        <taxon>Craniata</taxon>
        <taxon>Vertebrata</taxon>
        <taxon>Euteleostomi</taxon>
        <taxon>Actinopterygii</taxon>
        <taxon>Neopterygii</taxon>
        <taxon>Teleostei</taxon>
        <taxon>Neoteleostei</taxon>
        <taxon>Acanthomorphata</taxon>
        <taxon>Anabantaria</taxon>
        <taxon>Synbranchiformes</taxon>
        <taxon>Synbranchidae</taxon>
        <taxon>Monopterus</taxon>
    </lineage>
</organism>
<feature type="compositionally biased region" description="Polar residues" evidence="4">
    <location>
        <begin position="22"/>
        <end position="43"/>
    </location>
</feature>
<reference evidence="6" key="2">
    <citation type="submission" date="2025-09" db="UniProtKB">
        <authorList>
            <consortium name="Ensembl"/>
        </authorList>
    </citation>
    <scope>IDENTIFICATION</scope>
</reference>
<dbReference type="PANTHER" id="PTHR22923">
    <property type="entry name" value="CEREBELLIN-RELATED"/>
    <property type="match status" value="1"/>
</dbReference>
<dbReference type="STRING" id="43700.ENSMALP00000031793"/>
<dbReference type="Gene3D" id="2.60.120.40">
    <property type="match status" value="1"/>
</dbReference>
<dbReference type="InterPro" id="IPR008983">
    <property type="entry name" value="Tumour_necrosis_fac-like_dom"/>
</dbReference>
<dbReference type="SMART" id="SM00110">
    <property type="entry name" value="C1Q"/>
    <property type="match status" value="1"/>
</dbReference>
<protein>
    <recommendedName>
        <fullName evidence="5">C1q domain-containing protein</fullName>
    </recommendedName>
</protein>
<dbReference type="PROSITE" id="PS50871">
    <property type="entry name" value="C1Q"/>
    <property type="match status" value="1"/>
</dbReference>
<evidence type="ECO:0000256" key="1">
    <source>
        <dbReference type="ARBA" id="ARBA00004613"/>
    </source>
</evidence>
<dbReference type="GO" id="GO:0005576">
    <property type="term" value="C:extracellular region"/>
    <property type="evidence" value="ECO:0007669"/>
    <property type="project" value="UniProtKB-SubCell"/>
</dbReference>
<evidence type="ECO:0000313" key="6">
    <source>
        <dbReference type="Ensembl" id="ENSMALP00000031793.1"/>
    </source>
</evidence>
<keyword evidence="7" id="KW-1185">Reference proteome</keyword>
<proteinExistence type="predicted"/>
<dbReference type="Pfam" id="PF00386">
    <property type="entry name" value="C1q"/>
    <property type="match status" value="1"/>
</dbReference>
<accession>A0A3Q3KPN5</accession>
<dbReference type="InterPro" id="IPR050822">
    <property type="entry name" value="Cerebellin_Synaptic_Org"/>
</dbReference>
<dbReference type="InterPro" id="IPR001073">
    <property type="entry name" value="C1q_dom"/>
</dbReference>
<feature type="region of interest" description="Disordered" evidence="4">
    <location>
        <begin position="19"/>
        <end position="44"/>
    </location>
</feature>
<dbReference type="Proteomes" id="UP000261600">
    <property type="component" value="Unplaced"/>
</dbReference>
<evidence type="ECO:0000313" key="7">
    <source>
        <dbReference type="Proteomes" id="UP000261600"/>
    </source>
</evidence>
<evidence type="ECO:0000259" key="5">
    <source>
        <dbReference type="PROSITE" id="PS50871"/>
    </source>
</evidence>
<reference evidence="6" key="1">
    <citation type="submission" date="2025-08" db="UniProtKB">
        <authorList>
            <consortium name="Ensembl"/>
        </authorList>
    </citation>
    <scope>IDENTIFICATION</scope>
</reference>